<keyword evidence="2" id="KW-0472">Membrane</keyword>
<protein>
    <submittedName>
        <fullName evidence="3">Uncharacterized protein</fullName>
    </submittedName>
</protein>
<dbReference type="AlphaFoldDB" id="A0A9X3SK16"/>
<keyword evidence="4" id="KW-1185">Reference proteome</keyword>
<evidence type="ECO:0000256" key="1">
    <source>
        <dbReference type="SAM" id="MobiDB-lite"/>
    </source>
</evidence>
<gene>
    <name evidence="3" type="ORF">OJ997_36295</name>
</gene>
<accession>A0A9X3SK16</accession>
<feature type="non-terminal residue" evidence="3">
    <location>
        <position position="1"/>
    </location>
</feature>
<feature type="region of interest" description="Disordered" evidence="1">
    <location>
        <begin position="340"/>
        <end position="369"/>
    </location>
</feature>
<keyword evidence="2" id="KW-0812">Transmembrane</keyword>
<feature type="compositionally biased region" description="Pro residues" evidence="1">
    <location>
        <begin position="1"/>
        <end position="22"/>
    </location>
</feature>
<name>A0A9X3SK16_9ACTN</name>
<sequence>TSTPPPAAPPSPPAAPSSPPATPGAASSSPDAARLALVLELGLTAATAGDPAARGYLEEAARADDPAVAAQAIEAIRVAPGDDLEAAAATLRGALDRLEPGELHDRIAGQLLNSLMMDLRLAPRRAATLAELGENRGVLAHRTYDAAAGDAPAAEVLALAERALEGRPFTQLRAIERPTLFWVVVALIAVDGAAAADAALLDAEATARRHRTRLGGAFVSFLRAEWALAFGSPALAEAEARAAAEVFGVATGNTVALGAAGALVRALVLLDRVEDANALVAEFPGDDQLAHGWGATLVWNARADLRLAQNRAADALTDLDRIDQVTRAFGWRHMAPGHNAGRRARALQAAGRPDEARAAALEETRDAAR</sequence>
<organism evidence="3 4">
    <name type="scientific">Solirubrobacter phytolaccae</name>
    <dbReference type="NCBI Taxonomy" id="1404360"/>
    <lineage>
        <taxon>Bacteria</taxon>
        <taxon>Bacillati</taxon>
        <taxon>Actinomycetota</taxon>
        <taxon>Thermoleophilia</taxon>
        <taxon>Solirubrobacterales</taxon>
        <taxon>Solirubrobacteraceae</taxon>
        <taxon>Solirubrobacter</taxon>
    </lineage>
</organism>
<feature type="non-terminal residue" evidence="3">
    <location>
        <position position="369"/>
    </location>
</feature>
<evidence type="ECO:0000313" key="4">
    <source>
        <dbReference type="Proteomes" id="UP001147653"/>
    </source>
</evidence>
<evidence type="ECO:0000313" key="3">
    <source>
        <dbReference type="EMBL" id="MDA0185822.1"/>
    </source>
</evidence>
<proteinExistence type="predicted"/>
<keyword evidence="2" id="KW-1133">Transmembrane helix</keyword>
<reference evidence="3" key="1">
    <citation type="submission" date="2022-10" db="EMBL/GenBank/DDBJ databases">
        <title>The WGS of Solirubrobacter phytolaccae KCTC 29190.</title>
        <authorList>
            <person name="Jiang Z."/>
        </authorList>
    </citation>
    <scope>NUCLEOTIDE SEQUENCE</scope>
    <source>
        <strain evidence="3">KCTC 29190</strain>
    </source>
</reference>
<dbReference type="EMBL" id="JAPDDP010000164">
    <property type="protein sequence ID" value="MDA0185822.1"/>
    <property type="molecule type" value="Genomic_DNA"/>
</dbReference>
<evidence type="ECO:0000256" key="2">
    <source>
        <dbReference type="SAM" id="Phobius"/>
    </source>
</evidence>
<feature type="transmembrane region" description="Helical" evidence="2">
    <location>
        <begin position="180"/>
        <end position="201"/>
    </location>
</feature>
<comment type="caution">
    <text evidence="3">The sequence shown here is derived from an EMBL/GenBank/DDBJ whole genome shotgun (WGS) entry which is preliminary data.</text>
</comment>
<feature type="compositionally biased region" description="Basic and acidic residues" evidence="1">
    <location>
        <begin position="352"/>
        <end position="369"/>
    </location>
</feature>
<dbReference type="Proteomes" id="UP001147653">
    <property type="component" value="Unassembled WGS sequence"/>
</dbReference>
<feature type="region of interest" description="Disordered" evidence="1">
    <location>
        <begin position="1"/>
        <end position="31"/>
    </location>
</feature>